<dbReference type="InterPro" id="IPR013096">
    <property type="entry name" value="Cupin_2"/>
</dbReference>
<dbReference type="Gene3D" id="2.60.120.10">
    <property type="entry name" value="Jelly Rolls"/>
    <property type="match status" value="1"/>
</dbReference>
<organism evidence="3 4">
    <name type="scientific">Marinobacterium mangrovicola</name>
    <dbReference type="NCBI Taxonomy" id="1476959"/>
    <lineage>
        <taxon>Bacteria</taxon>
        <taxon>Pseudomonadati</taxon>
        <taxon>Pseudomonadota</taxon>
        <taxon>Gammaproteobacteria</taxon>
        <taxon>Oceanospirillales</taxon>
        <taxon>Oceanospirillaceae</taxon>
        <taxon>Marinobacterium</taxon>
    </lineage>
</organism>
<reference evidence="3 4" key="1">
    <citation type="submission" date="2019-03" db="EMBL/GenBank/DDBJ databases">
        <title>Genomic Encyclopedia of Archaeal and Bacterial Type Strains, Phase II (KMG-II): from individual species to whole genera.</title>
        <authorList>
            <person name="Goeker M."/>
        </authorList>
    </citation>
    <scope>NUCLEOTIDE SEQUENCE [LARGE SCALE GENOMIC DNA]</scope>
    <source>
        <strain evidence="3 4">DSM 27697</strain>
    </source>
</reference>
<dbReference type="CDD" id="cd02233">
    <property type="entry name" value="cupin_HNL-like"/>
    <property type="match status" value="1"/>
</dbReference>
<dbReference type="GO" id="GO:0051213">
    <property type="term" value="F:dioxygenase activity"/>
    <property type="evidence" value="ECO:0007669"/>
    <property type="project" value="UniProtKB-KW"/>
</dbReference>
<dbReference type="OrthoDB" id="9802489at2"/>
<name>A0A4R1GIX0_9GAMM</name>
<protein>
    <submittedName>
        <fullName evidence="3">Quercetin dioxygenase-like cupin family protein</fullName>
    </submittedName>
</protein>
<dbReference type="SUPFAM" id="SSF51182">
    <property type="entry name" value="RmlC-like cupins"/>
    <property type="match status" value="1"/>
</dbReference>
<evidence type="ECO:0000313" key="4">
    <source>
        <dbReference type="Proteomes" id="UP000294546"/>
    </source>
</evidence>
<dbReference type="InterPro" id="IPR047263">
    <property type="entry name" value="HNL-like_cupin"/>
</dbReference>
<comment type="caution">
    <text evidence="3">The sequence shown here is derived from an EMBL/GenBank/DDBJ whole genome shotgun (WGS) entry which is preliminary data.</text>
</comment>
<evidence type="ECO:0000259" key="2">
    <source>
        <dbReference type="Pfam" id="PF07883"/>
    </source>
</evidence>
<keyword evidence="4" id="KW-1185">Reference proteome</keyword>
<dbReference type="Proteomes" id="UP000294546">
    <property type="component" value="Unassembled WGS sequence"/>
</dbReference>
<dbReference type="AlphaFoldDB" id="A0A4R1GIX0"/>
<keyword evidence="3" id="KW-0223">Dioxygenase</keyword>
<evidence type="ECO:0000256" key="1">
    <source>
        <dbReference type="SAM" id="SignalP"/>
    </source>
</evidence>
<evidence type="ECO:0000313" key="3">
    <source>
        <dbReference type="EMBL" id="TCK04242.1"/>
    </source>
</evidence>
<feature type="domain" description="Cupin type-2" evidence="2">
    <location>
        <begin position="64"/>
        <end position="126"/>
    </location>
</feature>
<keyword evidence="1" id="KW-0732">Signal</keyword>
<dbReference type="RefSeq" id="WP_132295820.1">
    <property type="nucleotide sequence ID" value="NZ_SMFU01000011.1"/>
</dbReference>
<dbReference type="InterPro" id="IPR014710">
    <property type="entry name" value="RmlC-like_jellyroll"/>
</dbReference>
<sequence>MTGLRALALATALVSGAAVADGIEITKNGSRDTFIGPEDKFTGNVYVEMVFANEDPFVVNSGKVTFMPGARTNWHTHPAGQMLVITDGKGWVQEEGKERQVVEPGDVVWFPPGVKHWHGATDKTAMTHYAIQQFEGGKNVDWLEAVTDEQYDQ</sequence>
<accession>A0A4R1GIX0</accession>
<dbReference type="PANTHER" id="PTHR43698:SF1">
    <property type="entry name" value="BLL4564 PROTEIN"/>
    <property type="match status" value="1"/>
</dbReference>
<gene>
    <name evidence="3" type="ORF">CLV83_3658</name>
</gene>
<dbReference type="EMBL" id="SMFU01000011">
    <property type="protein sequence ID" value="TCK04242.1"/>
    <property type="molecule type" value="Genomic_DNA"/>
</dbReference>
<keyword evidence="3" id="KW-0560">Oxidoreductase</keyword>
<feature type="signal peptide" evidence="1">
    <location>
        <begin position="1"/>
        <end position="20"/>
    </location>
</feature>
<proteinExistence type="predicted"/>
<dbReference type="Pfam" id="PF07883">
    <property type="entry name" value="Cupin_2"/>
    <property type="match status" value="1"/>
</dbReference>
<dbReference type="PANTHER" id="PTHR43698">
    <property type="entry name" value="RIBD C-TERMINAL DOMAIN CONTAINING PROTEIN"/>
    <property type="match status" value="1"/>
</dbReference>
<feature type="chain" id="PRO_5020509382" evidence="1">
    <location>
        <begin position="21"/>
        <end position="153"/>
    </location>
</feature>
<dbReference type="InterPro" id="IPR011051">
    <property type="entry name" value="RmlC_Cupin_sf"/>
</dbReference>